<dbReference type="Gene3D" id="3.40.50.300">
    <property type="entry name" value="P-loop containing nucleotide triphosphate hydrolases"/>
    <property type="match status" value="1"/>
</dbReference>
<dbReference type="OrthoDB" id="9814088at2"/>
<keyword evidence="4" id="KW-0067">ATP-binding</keyword>
<dbReference type="CDD" id="cd18793">
    <property type="entry name" value="SF2_C_SNF"/>
    <property type="match status" value="1"/>
</dbReference>
<evidence type="ECO:0000256" key="1">
    <source>
        <dbReference type="ARBA" id="ARBA00022741"/>
    </source>
</evidence>
<dbReference type="STRING" id="1853130.PMA3_26405"/>
<evidence type="ECO:0000256" key="2">
    <source>
        <dbReference type="ARBA" id="ARBA00022801"/>
    </source>
</evidence>
<protein>
    <submittedName>
        <fullName evidence="8">Helicase</fullName>
    </submittedName>
</protein>
<dbReference type="AlphaFoldDB" id="A0A191Z0I9"/>
<dbReference type="InterPro" id="IPR014001">
    <property type="entry name" value="Helicase_ATP-bd"/>
</dbReference>
<dbReference type="Proteomes" id="UP000078354">
    <property type="component" value="Chromosome"/>
</dbReference>
<sequence length="1040" mass="117867">MQPGDKVRLIANPTRIGILGNEFDGPPHRRRVLITYLDGKEDFVLPLTLEKMEARKASPYDCIINGKFSSGEDLRGAITFHRLSGKLANLIYSLNTTNTQFLPYQFKPVLQFLDSPCNGILIADEVGLGKTIEAGLIWTELRARLDAKRLLIVCPAMLREKWRDELTNRFGVQADIVDAGELLKRLKTAKERPHESFALISSMQGLRPPRSYDDDLNPGLSSAAKLARFLTDAEVDDPLIDMVIVDEAHYLRNRGTQTNLLGRLLRPVASSLVMLSATPIQLRSADLFNLLQLIDEDAFPYEGSFRYSLEANAPLVHLRDQILARPVTSTEFREGIDKALAARFLRNNEQLLFLAQHTPTEQQLNDPKGRSELADRLDRINPLSKVVTRTLKRDVQDGRVIRVPHAIRATMSCSENLFYEQVTAAVREYCSRRDAPPGFMVTIPQRQMSSCMAAACRAWQKRGADMGQDERDELIYELLGDSVENEPEREPPLGSLLTALVGIAKEVGNYETLKRDDSKYAELLKALRHYWAENPGKKVILFAFYRHTLKYLAERLQEEGVESVLVYGGIDKSEALARFRDPSGPSILLSSEVASEGVDLQFSSLVINYDLPWNPMRIEQRIGRIDRIGQEAKRIFIWNFMYSETIDERVHDRLLARLNIFTHALGSMEGVLGEPIKDLTQYLLTHNLSPEEEIRRINQASLAIENMNRQQAELEAEATHLIAHGDFIQNKVRAAHELGRYIRGEDLLSYVRDYFNEAYPGTRLAATDRDAMEFVVDLSVNAKIEFNYFIETNRLQGRTQLTGSRPKPLLFENRQGDLSHAFERVTQDHPLIRFVTEQLSKSGRTAARFPVSAIELPTFKIPGFKSGVYIFSVHRWQITGTRDTERLEYIAMGLAGGKFIDSEKSEHLVNTAAIEGRQWLGAANELDTVEAGAVFSDCLDESNSRFVAFRDAQGREDRDRLAMMKIALRTHLDKQAERLILTIQNYRKSGMERRIRLIPAVEGKLKKLRNRIDERIAELEMKSGGVANEDFVSGGVIRLL</sequence>
<dbReference type="Pfam" id="PF00176">
    <property type="entry name" value="SNF2-rel_dom"/>
    <property type="match status" value="1"/>
</dbReference>
<dbReference type="KEGG" id="psil:PMA3_26405"/>
<dbReference type="InterPro" id="IPR000330">
    <property type="entry name" value="SNF2_N"/>
</dbReference>
<proteinExistence type="predicted"/>
<dbReference type="Gene3D" id="3.40.50.10810">
    <property type="entry name" value="Tandem AAA-ATPase domain"/>
    <property type="match status" value="1"/>
</dbReference>
<evidence type="ECO:0000256" key="4">
    <source>
        <dbReference type="ARBA" id="ARBA00022840"/>
    </source>
</evidence>
<dbReference type="EMBL" id="CP014870">
    <property type="protein sequence ID" value="ANJ58493.1"/>
    <property type="molecule type" value="Genomic_DNA"/>
</dbReference>
<dbReference type="PANTHER" id="PTHR45766:SF6">
    <property type="entry name" value="SWI_SNF-RELATED MATRIX-ASSOCIATED ACTIN-DEPENDENT REGULATOR OF CHROMATIN SUBFAMILY A-LIKE PROTEIN 1"/>
    <property type="match status" value="1"/>
</dbReference>
<dbReference type="SUPFAM" id="SSF52540">
    <property type="entry name" value="P-loop containing nucleoside triphosphate hydrolases"/>
    <property type="match status" value="2"/>
</dbReference>
<feature type="domain" description="Helicase ATP-binding" evidence="6">
    <location>
        <begin position="111"/>
        <end position="297"/>
    </location>
</feature>
<evidence type="ECO:0000313" key="8">
    <source>
        <dbReference type="EMBL" id="ANJ58493.1"/>
    </source>
</evidence>
<evidence type="ECO:0000256" key="3">
    <source>
        <dbReference type="ARBA" id="ARBA00022806"/>
    </source>
</evidence>
<dbReference type="SMART" id="SM00487">
    <property type="entry name" value="DEXDc"/>
    <property type="match status" value="1"/>
</dbReference>
<dbReference type="GO" id="GO:0004386">
    <property type="term" value="F:helicase activity"/>
    <property type="evidence" value="ECO:0007669"/>
    <property type="project" value="UniProtKB-KW"/>
</dbReference>
<dbReference type="GO" id="GO:0016787">
    <property type="term" value="F:hydrolase activity"/>
    <property type="evidence" value="ECO:0007669"/>
    <property type="project" value="UniProtKB-KW"/>
</dbReference>
<dbReference type="SMART" id="SM00490">
    <property type="entry name" value="HELICc"/>
    <property type="match status" value="1"/>
</dbReference>
<dbReference type="InterPro" id="IPR027417">
    <property type="entry name" value="P-loop_NTPase"/>
</dbReference>
<dbReference type="PROSITE" id="PS51192">
    <property type="entry name" value="HELICASE_ATP_BIND_1"/>
    <property type="match status" value="1"/>
</dbReference>
<accession>A0A191Z0I9</accession>
<evidence type="ECO:0000256" key="5">
    <source>
        <dbReference type="SAM" id="Coils"/>
    </source>
</evidence>
<dbReference type="InterPro" id="IPR038718">
    <property type="entry name" value="SNF2-like_sf"/>
</dbReference>
<organism evidence="8 9">
    <name type="scientific">Pseudomonas silesiensis</name>
    <dbReference type="NCBI Taxonomy" id="1853130"/>
    <lineage>
        <taxon>Bacteria</taxon>
        <taxon>Pseudomonadati</taxon>
        <taxon>Pseudomonadota</taxon>
        <taxon>Gammaproteobacteria</taxon>
        <taxon>Pseudomonadales</taxon>
        <taxon>Pseudomonadaceae</taxon>
        <taxon>Pseudomonas</taxon>
    </lineage>
</organism>
<name>A0A191Z0I9_9PSED</name>
<dbReference type="InterPro" id="IPR049730">
    <property type="entry name" value="SNF2/RAD54-like_C"/>
</dbReference>
<evidence type="ECO:0000259" key="7">
    <source>
        <dbReference type="PROSITE" id="PS51194"/>
    </source>
</evidence>
<feature type="coiled-coil region" evidence="5">
    <location>
        <begin position="697"/>
        <end position="724"/>
    </location>
</feature>
<evidence type="ECO:0000259" key="6">
    <source>
        <dbReference type="PROSITE" id="PS51192"/>
    </source>
</evidence>
<dbReference type="InterPro" id="IPR057342">
    <property type="entry name" value="DEXDc_RapA"/>
</dbReference>
<dbReference type="PROSITE" id="PS51194">
    <property type="entry name" value="HELICASE_CTER"/>
    <property type="match status" value="1"/>
</dbReference>
<dbReference type="RefSeq" id="WP_064679927.1">
    <property type="nucleotide sequence ID" value="NZ_CP014870.1"/>
</dbReference>
<reference evidence="8 9" key="1">
    <citation type="journal article" date="2018" name="Syst. Appl. Microbiol.">
        <title>Pseudomonas silesiensis sp. nov. strain A3T isolated from a biological pesticide sewage treatment plant and analysis of the complete genome sequence.</title>
        <authorList>
            <person name="Kaminski M.A."/>
            <person name="Furmanczyk E.M."/>
            <person name="Sobczak A."/>
            <person name="Dziembowski A."/>
            <person name="Lipinski L."/>
        </authorList>
    </citation>
    <scope>NUCLEOTIDE SEQUENCE [LARGE SCALE GENOMIC DNA]</scope>
    <source>
        <strain evidence="8 9">A3</strain>
    </source>
</reference>
<feature type="domain" description="Helicase C-terminal" evidence="7">
    <location>
        <begin position="523"/>
        <end position="680"/>
    </location>
</feature>
<keyword evidence="2" id="KW-0378">Hydrolase</keyword>
<evidence type="ECO:0000313" key="9">
    <source>
        <dbReference type="Proteomes" id="UP000078354"/>
    </source>
</evidence>
<dbReference type="GO" id="GO:0005524">
    <property type="term" value="F:ATP binding"/>
    <property type="evidence" value="ECO:0007669"/>
    <property type="project" value="UniProtKB-KW"/>
</dbReference>
<keyword evidence="1" id="KW-0547">Nucleotide-binding</keyword>
<dbReference type="InterPro" id="IPR001650">
    <property type="entry name" value="Helicase_C-like"/>
</dbReference>
<dbReference type="Pfam" id="PF00271">
    <property type="entry name" value="Helicase_C"/>
    <property type="match status" value="1"/>
</dbReference>
<keyword evidence="5" id="KW-0175">Coiled coil</keyword>
<dbReference type="CDD" id="cd18011">
    <property type="entry name" value="DEXDc_RapA"/>
    <property type="match status" value="1"/>
</dbReference>
<keyword evidence="9" id="KW-1185">Reference proteome</keyword>
<dbReference type="PANTHER" id="PTHR45766">
    <property type="entry name" value="DNA ANNEALING HELICASE AND ENDONUCLEASE ZRANB3 FAMILY MEMBER"/>
    <property type="match status" value="1"/>
</dbReference>
<gene>
    <name evidence="8" type="ORF">PMA3_26405</name>
</gene>
<keyword evidence="3 8" id="KW-0347">Helicase</keyword>